<dbReference type="InterPro" id="IPR015424">
    <property type="entry name" value="PyrdxlP-dep_Trfase"/>
</dbReference>
<comment type="similarity">
    <text evidence="2 7">Belongs to the group II decarboxylase family.</text>
</comment>
<dbReference type="PRINTS" id="PR00800">
    <property type="entry name" value="YHDCRBOXLASE"/>
</dbReference>
<dbReference type="STRING" id="667725.A0A0L0GCY2"/>
<evidence type="ECO:0000313" key="8">
    <source>
        <dbReference type="EMBL" id="KNC86774.1"/>
    </source>
</evidence>
<dbReference type="RefSeq" id="XP_014160676.1">
    <property type="nucleotide sequence ID" value="XM_014305201.1"/>
</dbReference>
<dbReference type="GO" id="GO:0030170">
    <property type="term" value="F:pyridoxal phosphate binding"/>
    <property type="evidence" value="ECO:0007669"/>
    <property type="project" value="InterPro"/>
</dbReference>
<gene>
    <name evidence="8" type="ORF">SARC_01107</name>
</gene>
<dbReference type="InterPro" id="IPR015421">
    <property type="entry name" value="PyrdxlP-dep_Trfase_major"/>
</dbReference>
<dbReference type="GeneID" id="25901611"/>
<evidence type="ECO:0000313" key="9">
    <source>
        <dbReference type="Proteomes" id="UP000054560"/>
    </source>
</evidence>
<evidence type="ECO:0000256" key="3">
    <source>
        <dbReference type="ARBA" id="ARBA00022793"/>
    </source>
</evidence>
<dbReference type="GO" id="GO:0016831">
    <property type="term" value="F:carboxy-lyase activity"/>
    <property type="evidence" value="ECO:0007669"/>
    <property type="project" value="UniProtKB-KW"/>
</dbReference>
<organism evidence="8 9">
    <name type="scientific">Sphaeroforma arctica JP610</name>
    <dbReference type="NCBI Taxonomy" id="667725"/>
    <lineage>
        <taxon>Eukaryota</taxon>
        <taxon>Ichthyosporea</taxon>
        <taxon>Ichthyophonida</taxon>
        <taxon>Sphaeroforma</taxon>
    </lineage>
</organism>
<dbReference type="AlphaFoldDB" id="A0A0L0GCY2"/>
<dbReference type="GO" id="GO:0019752">
    <property type="term" value="P:carboxylic acid metabolic process"/>
    <property type="evidence" value="ECO:0007669"/>
    <property type="project" value="InterPro"/>
</dbReference>
<dbReference type="Gene3D" id="3.90.1150.10">
    <property type="entry name" value="Aspartate Aminotransferase, domain 1"/>
    <property type="match status" value="1"/>
</dbReference>
<sequence length="567" mass="63297">MYIQPRENIPRYIIYYTSRTSKETAHYHHICTSDRNNMTATSSSSKRTSSRGFDVEKFRHEGHAMVDYIADYLDALNTKTPNKTFKEVLRVRPDVEPGFLDLDVDMMENGGEFADALTEFHTKVMPGVLHWQDPMFMSYFPSQMSYPALLGDLLSNAINTPSFSWLCNPAASEMEVIVMDAICDAFGLPLERFGWRQRGTKGLKGDKGGGVMQHSATDGMVVSAIAARDTKLRLHPEVKATNLVAYVPEVSHFCSTKGAACAGITHLRKIRCPWNDAANNWPMDVDQLEAAVKADIAAGLTPCFVTASIGATGTCSIDPINKVADIAKKYSMWFTVDAAYAGSASMVPELRHHFNGWERADTIIINGSKWFGCLFNSSFMFMADNKAVAASLNHTAVYLKSGERPTKGVEVEEDGSDSGCQTVAADTYNPVDFKDLQLSLGKNWRSLKVWTMLRTMGFKDLRNMIREHIRLAKYIASQLNESGYFEVLTSTDFGLVCFRPRGETEERVLEFLEEINKDRTTFMVNTVIESKAILRLSIAHPDFSDDDANWIINKLVTDAADFGIQKA</sequence>
<evidence type="ECO:0000256" key="1">
    <source>
        <dbReference type="ARBA" id="ARBA00001933"/>
    </source>
</evidence>
<comment type="cofactor">
    <cofactor evidence="1 6 7">
        <name>pyridoxal 5'-phosphate</name>
        <dbReference type="ChEBI" id="CHEBI:597326"/>
    </cofactor>
</comment>
<keyword evidence="4 6" id="KW-0663">Pyridoxal phosphate</keyword>
<proteinExistence type="inferred from homology"/>
<dbReference type="InterPro" id="IPR015422">
    <property type="entry name" value="PyrdxlP-dep_Trfase_small"/>
</dbReference>
<dbReference type="Pfam" id="PF00282">
    <property type="entry name" value="Pyridoxal_deC"/>
    <property type="match status" value="1"/>
</dbReference>
<keyword evidence="3" id="KW-0210">Decarboxylase</keyword>
<dbReference type="PANTHER" id="PTHR11999:SF70">
    <property type="entry name" value="MIP05841P"/>
    <property type="match status" value="1"/>
</dbReference>
<evidence type="ECO:0000256" key="2">
    <source>
        <dbReference type="ARBA" id="ARBA00009533"/>
    </source>
</evidence>
<keyword evidence="9" id="KW-1185">Reference proteome</keyword>
<dbReference type="eggNOG" id="KOG0628">
    <property type="taxonomic scope" value="Eukaryota"/>
</dbReference>
<dbReference type="OrthoDB" id="639767at2759"/>
<dbReference type="Gene3D" id="3.40.640.10">
    <property type="entry name" value="Type I PLP-dependent aspartate aminotransferase-like (Major domain)"/>
    <property type="match status" value="1"/>
</dbReference>
<evidence type="ECO:0000256" key="5">
    <source>
        <dbReference type="ARBA" id="ARBA00023239"/>
    </source>
</evidence>
<dbReference type="GO" id="GO:0006520">
    <property type="term" value="P:amino acid metabolic process"/>
    <property type="evidence" value="ECO:0007669"/>
    <property type="project" value="InterPro"/>
</dbReference>
<dbReference type="InterPro" id="IPR002129">
    <property type="entry name" value="PyrdxlP-dep_de-COase"/>
</dbReference>
<keyword evidence="5 7" id="KW-0456">Lyase</keyword>
<dbReference type="PANTHER" id="PTHR11999">
    <property type="entry name" value="GROUP II PYRIDOXAL-5-PHOSPHATE DECARBOXYLASE"/>
    <property type="match status" value="1"/>
</dbReference>
<dbReference type="SUPFAM" id="SSF53383">
    <property type="entry name" value="PLP-dependent transferases"/>
    <property type="match status" value="1"/>
</dbReference>
<dbReference type="Proteomes" id="UP000054560">
    <property type="component" value="Unassembled WGS sequence"/>
</dbReference>
<dbReference type="Gene3D" id="1.20.1340.10">
    <property type="entry name" value="dopa decarboxylase, N-terminal domain"/>
    <property type="match status" value="1"/>
</dbReference>
<name>A0A0L0GCY2_9EUKA</name>
<accession>A0A0L0GCY2</accession>
<evidence type="ECO:0000256" key="6">
    <source>
        <dbReference type="PIRSR" id="PIRSR602129-50"/>
    </source>
</evidence>
<protein>
    <recommendedName>
        <fullName evidence="10">Aromatic-L-amino-acid decarboxylase</fullName>
    </recommendedName>
</protein>
<evidence type="ECO:0000256" key="7">
    <source>
        <dbReference type="RuleBase" id="RU000382"/>
    </source>
</evidence>
<feature type="modified residue" description="N6-(pyridoxal phosphate)lysine" evidence="6">
    <location>
        <position position="369"/>
    </location>
</feature>
<dbReference type="EMBL" id="KQ241637">
    <property type="protein sequence ID" value="KNC86774.1"/>
    <property type="molecule type" value="Genomic_DNA"/>
</dbReference>
<dbReference type="InterPro" id="IPR010977">
    <property type="entry name" value="Aromatic_deC"/>
</dbReference>
<evidence type="ECO:0000256" key="4">
    <source>
        <dbReference type="ARBA" id="ARBA00022898"/>
    </source>
</evidence>
<evidence type="ECO:0008006" key="10">
    <source>
        <dbReference type="Google" id="ProtNLM"/>
    </source>
</evidence>
<reference evidence="8 9" key="1">
    <citation type="submission" date="2011-02" db="EMBL/GenBank/DDBJ databases">
        <title>The Genome Sequence of Sphaeroforma arctica JP610.</title>
        <authorList>
            <consortium name="The Broad Institute Genome Sequencing Platform"/>
            <person name="Russ C."/>
            <person name="Cuomo C."/>
            <person name="Young S.K."/>
            <person name="Zeng Q."/>
            <person name="Gargeya S."/>
            <person name="Alvarado L."/>
            <person name="Berlin A."/>
            <person name="Chapman S.B."/>
            <person name="Chen Z."/>
            <person name="Freedman E."/>
            <person name="Gellesch M."/>
            <person name="Goldberg J."/>
            <person name="Griggs A."/>
            <person name="Gujja S."/>
            <person name="Heilman E."/>
            <person name="Heiman D."/>
            <person name="Howarth C."/>
            <person name="Mehta T."/>
            <person name="Neiman D."/>
            <person name="Pearson M."/>
            <person name="Roberts A."/>
            <person name="Saif S."/>
            <person name="Shea T."/>
            <person name="Shenoy N."/>
            <person name="Sisk P."/>
            <person name="Stolte C."/>
            <person name="Sykes S."/>
            <person name="White J."/>
            <person name="Yandava C."/>
            <person name="Burger G."/>
            <person name="Gray M.W."/>
            <person name="Holland P.W.H."/>
            <person name="King N."/>
            <person name="Lang F.B.F."/>
            <person name="Roger A.J."/>
            <person name="Ruiz-Trillo I."/>
            <person name="Haas B."/>
            <person name="Nusbaum C."/>
            <person name="Birren B."/>
        </authorList>
    </citation>
    <scope>NUCLEOTIDE SEQUENCE [LARGE SCALE GENOMIC DNA]</scope>
    <source>
        <strain evidence="8 9">JP610</strain>
    </source>
</reference>
<dbReference type="GO" id="GO:0005737">
    <property type="term" value="C:cytoplasm"/>
    <property type="evidence" value="ECO:0007669"/>
    <property type="project" value="TreeGrafter"/>
</dbReference>